<organism evidence="3 4">
    <name type="scientific">Thalassorhabdus alkalitolerans</name>
    <dbReference type="NCBI Taxonomy" id="2282697"/>
    <lineage>
        <taxon>Bacteria</taxon>
        <taxon>Bacillati</taxon>
        <taxon>Bacillota</taxon>
        <taxon>Bacilli</taxon>
        <taxon>Bacillales</taxon>
        <taxon>Bacillaceae</taxon>
        <taxon>Thalassorhabdus</taxon>
    </lineage>
</organism>
<dbReference type="RefSeq" id="WP_385940764.1">
    <property type="nucleotide sequence ID" value="NZ_JBHSOZ010000004.1"/>
</dbReference>
<proteinExistence type="predicted"/>
<feature type="chain" id="PRO_5045260152" evidence="2">
    <location>
        <begin position="22"/>
        <end position="146"/>
    </location>
</feature>
<dbReference type="EMBL" id="JBHSOZ010000004">
    <property type="protein sequence ID" value="MFC5713203.1"/>
    <property type="molecule type" value="Genomic_DNA"/>
</dbReference>
<dbReference type="Proteomes" id="UP001596142">
    <property type="component" value="Unassembled WGS sequence"/>
</dbReference>
<evidence type="ECO:0000313" key="4">
    <source>
        <dbReference type="Proteomes" id="UP001596142"/>
    </source>
</evidence>
<keyword evidence="1" id="KW-0472">Membrane</keyword>
<feature type="transmembrane region" description="Helical" evidence="1">
    <location>
        <begin position="113"/>
        <end position="134"/>
    </location>
</feature>
<keyword evidence="1" id="KW-1133">Transmembrane helix</keyword>
<reference evidence="4" key="1">
    <citation type="journal article" date="2019" name="Int. J. Syst. Evol. Microbiol.">
        <title>The Global Catalogue of Microorganisms (GCM) 10K type strain sequencing project: providing services to taxonomists for standard genome sequencing and annotation.</title>
        <authorList>
            <consortium name="The Broad Institute Genomics Platform"/>
            <consortium name="The Broad Institute Genome Sequencing Center for Infectious Disease"/>
            <person name="Wu L."/>
            <person name="Ma J."/>
        </authorList>
    </citation>
    <scope>NUCLEOTIDE SEQUENCE [LARGE SCALE GENOMIC DNA]</scope>
    <source>
        <strain evidence="4">CECT 7184</strain>
    </source>
</reference>
<evidence type="ECO:0000256" key="1">
    <source>
        <dbReference type="SAM" id="Phobius"/>
    </source>
</evidence>
<keyword evidence="1" id="KW-0812">Transmembrane</keyword>
<sequence>MTHVITAFFSAFIYSAGFALAGSEPASRQVDEVYYFSFQELLLFSLVYALPVYFIGGIPSAILLEKTVRKIRASQGASYVYRLLLYSAAGFGVMCAAVVIISGGHVLTFLTDLIGYGVFGAVGAVLYFHIYLAVTRVRRYVAQKKR</sequence>
<evidence type="ECO:0000256" key="2">
    <source>
        <dbReference type="SAM" id="SignalP"/>
    </source>
</evidence>
<feature type="transmembrane region" description="Helical" evidence="1">
    <location>
        <begin position="45"/>
        <end position="64"/>
    </location>
</feature>
<keyword evidence="2" id="KW-0732">Signal</keyword>
<keyword evidence="4" id="KW-1185">Reference proteome</keyword>
<feature type="transmembrane region" description="Helical" evidence="1">
    <location>
        <begin position="84"/>
        <end position="107"/>
    </location>
</feature>
<accession>A0ABW0YRL9</accession>
<gene>
    <name evidence="3" type="ORF">ACFPU1_10435</name>
</gene>
<comment type="caution">
    <text evidence="3">The sequence shown here is derived from an EMBL/GenBank/DDBJ whole genome shotgun (WGS) entry which is preliminary data.</text>
</comment>
<name>A0ABW0YRL9_9BACI</name>
<protein>
    <submittedName>
        <fullName evidence="3">Uncharacterized protein</fullName>
    </submittedName>
</protein>
<evidence type="ECO:0000313" key="3">
    <source>
        <dbReference type="EMBL" id="MFC5713203.1"/>
    </source>
</evidence>
<feature type="signal peptide" evidence="2">
    <location>
        <begin position="1"/>
        <end position="21"/>
    </location>
</feature>